<feature type="chain" id="PRO_5045244939" evidence="2">
    <location>
        <begin position="20"/>
        <end position="170"/>
    </location>
</feature>
<evidence type="ECO:0000313" key="3">
    <source>
        <dbReference type="EMBL" id="MBD1420128.1"/>
    </source>
</evidence>
<accession>A0ABR7XLT7</accession>
<feature type="signal peptide" evidence="2">
    <location>
        <begin position="1"/>
        <end position="19"/>
    </location>
</feature>
<reference evidence="3 4" key="1">
    <citation type="submission" date="2020-08" db="EMBL/GenBank/DDBJ databases">
        <title>Sphingobacterium sp. DN00404 isolated from aquaculture water.</title>
        <authorList>
            <person name="Zhang M."/>
        </authorList>
    </citation>
    <scope>NUCLEOTIDE SEQUENCE [LARGE SCALE GENOMIC DNA]</scope>
    <source>
        <strain evidence="3 4">KCTC 42746</strain>
    </source>
</reference>
<sequence>MKTRLFLTLIIAWCIGLSACTKESPDGPQGPQGEQGDPGDKGNPGPSGDDGEQGDVEVIISAWEKYNFTGSARAWQSEIIEEAVTQDILDKADITVYVKIDGAIYELNYFTNTHNISQAIVLGKIQLYSSFDVSDHEFRYIIVPAGAKPGIMKDQKLHYSDYQKLYGFSN</sequence>
<name>A0ABR7XLT7_9SPHI</name>
<dbReference type="EMBL" id="JACNYL010000001">
    <property type="protein sequence ID" value="MBD1420128.1"/>
    <property type="molecule type" value="Genomic_DNA"/>
</dbReference>
<gene>
    <name evidence="3" type="ORF">H8B21_00960</name>
</gene>
<protein>
    <submittedName>
        <fullName evidence="3">Collagen-like protein</fullName>
    </submittedName>
</protein>
<evidence type="ECO:0000256" key="1">
    <source>
        <dbReference type="SAM" id="MobiDB-lite"/>
    </source>
</evidence>
<evidence type="ECO:0000313" key="4">
    <source>
        <dbReference type="Proteomes" id="UP000651112"/>
    </source>
</evidence>
<feature type="region of interest" description="Disordered" evidence="1">
    <location>
        <begin position="23"/>
        <end position="53"/>
    </location>
</feature>
<organism evidence="3 4">
    <name type="scientific">Sphingobacterium chuzhouense</name>
    <dbReference type="NCBI Taxonomy" id="1742264"/>
    <lineage>
        <taxon>Bacteria</taxon>
        <taxon>Pseudomonadati</taxon>
        <taxon>Bacteroidota</taxon>
        <taxon>Sphingobacteriia</taxon>
        <taxon>Sphingobacteriales</taxon>
        <taxon>Sphingobacteriaceae</taxon>
        <taxon>Sphingobacterium</taxon>
    </lineage>
</organism>
<keyword evidence="4" id="KW-1185">Reference proteome</keyword>
<evidence type="ECO:0000256" key="2">
    <source>
        <dbReference type="SAM" id="SignalP"/>
    </source>
</evidence>
<keyword evidence="2" id="KW-0732">Signal</keyword>
<comment type="caution">
    <text evidence="3">The sequence shown here is derived from an EMBL/GenBank/DDBJ whole genome shotgun (WGS) entry which is preliminary data.</text>
</comment>
<proteinExistence type="predicted"/>
<dbReference type="Proteomes" id="UP000651112">
    <property type="component" value="Unassembled WGS sequence"/>
</dbReference>
<dbReference type="PROSITE" id="PS51257">
    <property type="entry name" value="PROKAR_LIPOPROTEIN"/>
    <property type="match status" value="1"/>
</dbReference>
<dbReference type="RefSeq" id="WP_190311929.1">
    <property type="nucleotide sequence ID" value="NZ_JACNYL010000001.1"/>
</dbReference>
<feature type="compositionally biased region" description="Low complexity" evidence="1">
    <location>
        <begin position="26"/>
        <end position="35"/>
    </location>
</feature>